<dbReference type="GO" id="GO:0005777">
    <property type="term" value="C:peroxisome"/>
    <property type="evidence" value="ECO:0007669"/>
    <property type="project" value="InterPro"/>
</dbReference>
<protein>
    <submittedName>
        <fullName evidence="1">Acyl-CoA dehydrogenase/oxidase</fullName>
    </submittedName>
</protein>
<dbReference type="GO" id="GO:0005504">
    <property type="term" value="F:fatty acid binding"/>
    <property type="evidence" value="ECO:0007669"/>
    <property type="project" value="TreeGrafter"/>
</dbReference>
<organism evidence="1 2">
    <name type="scientific">Fusarium austroafricanum</name>
    <dbReference type="NCBI Taxonomy" id="2364996"/>
    <lineage>
        <taxon>Eukaryota</taxon>
        <taxon>Fungi</taxon>
        <taxon>Dikarya</taxon>
        <taxon>Ascomycota</taxon>
        <taxon>Pezizomycotina</taxon>
        <taxon>Sordariomycetes</taxon>
        <taxon>Hypocreomycetidae</taxon>
        <taxon>Hypocreales</taxon>
        <taxon>Nectriaceae</taxon>
        <taxon>Fusarium</taxon>
        <taxon>Fusarium concolor species complex</taxon>
    </lineage>
</organism>
<dbReference type="GO" id="GO:0071949">
    <property type="term" value="F:FAD binding"/>
    <property type="evidence" value="ECO:0007669"/>
    <property type="project" value="InterPro"/>
</dbReference>
<dbReference type="PANTHER" id="PTHR10909:SF382">
    <property type="entry name" value="ACYL-COENZYME A OXIDASE"/>
    <property type="match status" value="1"/>
</dbReference>
<dbReference type="AlphaFoldDB" id="A0A8H4P586"/>
<accession>A0A8H4P586</accession>
<reference evidence="1" key="1">
    <citation type="submission" date="2020-01" db="EMBL/GenBank/DDBJ databases">
        <title>Identification and distribution of gene clusters putatively required for synthesis of sphingolipid metabolism inhibitors in phylogenetically diverse species of the filamentous fungus Fusarium.</title>
        <authorList>
            <person name="Kim H.-S."/>
            <person name="Busman M."/>
            <person name="Brown D.W."/>
            <person name="Divon H."/>
            <person name="Uhlig S."/>
            <person name="Proctor R.H."/>
        </authorList>
    </citation>
    <scope>NUCLEOTIDE SEQUENCE</scope>
    <source>
        <strain evidence="1">NRRL 53441</strain>
    </source>
</reference>
<dbReference type="SUPFAM" id="SSF56645">
    <property type="entry name" value="Acyl-CoA dehydrogenase NM domain-like"/>
    <property type="match status" value="1"/>
</dbReference>
<dbReference type="EMBL" id="JAADJG010000050">
    <property type="protein sequence ID" value="KAF4456616.1"/>
    <property type="molecule type" value="Genomic_DNA"/>
</dbReference>
<dbReference type="Gene3D" id="2.40.110.10">
    <property type="entry name" value="Butyryl-CoA Dehydrogenase, subunit A, domain 2"/>
    <property type="match status" value="1"/>
</dbReference>
<sequence>MEEYSTRFSIPDAHVWKPEAYYEDMPTCDKIRISYARAVTLAQQVKMTVQDIMGPSPKFWDYHLKYITTADSAVTTILTIHWNLCMGTIASFPNGHHSLASVLSELERFESVGEFMLTEVDHGLDARNIETTASQNMDGSFDLHTPVPQAAKIMPPATPHAGMSRLAVVFAQLIVEGEKRGVRPFVVRINNADGSMSRGVVSRLLPPRPGAKPVDHAVTAFHHVQLEPWTLLGSIAKSENARKDYDIYTACESGQKRTVANALGLQRVPIITFSTQHQPIITALVCTSVFEAWGQEICRYHSTQEWRVWAGLACVFKQTVSFTTQTLANEMIDRCGWQGLYGYNQMIEITMALRGNSIAEGDKLVLCIRLVSELLLKRYQLAEARNPKNLLAQHELSIWEQVTRLSRNVMVNPDSNRSNAFNEFILPRCTMLVTAIGHRMAYEAALAAGISTPVLKLFETYCILQDPGWYIEHKKLSTSSMHKHYADAVSALLPQLDEMLVQTQAAPWVTAPILKDDDWESFLQDLPAFSSDGRCQWF</sequence>
<dbReference type="GO" id="GO:0003997">
    <property type="term" value="F:acyl-CoA oxidase activity"/>
    <property type="evidence" value="ECO:0007669"/>
    <property type="project" value="InterPro"/>
</dbReference>
<comment type="caution">
    <text evidence="1">The sequence shown here is derived from an EMBL/GenBank/DDBJ whole genome shotgun (WGS) entry which is preliminary data.</text>
</comment>
<evidence type="ECO:0000313" key="1">
    <source>
        <dbReference type="EMBL" id="KAF4456616.1"/>
    </source>
</evidence>
<dbReference type="InterPro" id="IPR046373">
    <property type="entry name" value="Acyl-CoA_Oxase/DH_mid-dom_sf"/>
</dbReference>
<dbReference type="GO" id="GO:0033540">
    <property type="term" value="P:fatty acid beta-oxidation using acyl-CoA oxidase"/>
    <property type="evidence" value="ECO:0007669"/>
    <property type="project" value="TreeGrafter"/>
</dbReference>
<dbReference type="InterPro" id="IPR036250">
    <property type="entry name" value="AcylCo_DH-like_C"/>
</dbReference>
<proteinExistence type="predicted"/>
<dbReference type="Proteomes" id="UP000605986">
    <property type="component" value="Unassembled WGS sequence"/>
</dbReference>
<name>A0A8H4P586_9HYPO</name>
<keyword evidence="2" id="KW-1185">Reference proteome</keyword>
<dbReference type="GO" id="GO:0055088">
    <property type="term" value="P:lipid homeostasis"/>
    <property type="evidence" value="ECO:0007669"/>
    <property type="project" value="TreeGrafter"/>
</dbReference>
<gene>
    <name evidence="1" type="ORF">F53441_1274</name>
</gene>
<dbReference type="InterPro" id="IPR009100">
    <property type="entry name" value="AcylCoA_DH/oxidase_NM_dom_sf"/>
</dbReference>
<dbReference type="Gene3D" id="1.20.140.10">
    <property type="entry name" value="Butyryl-CoA Dehydrogenase, subunit A, domain 3"/>
    <property type="match status" value="1"/>
</dbReference>
<dbReference type="SUPFAM" id="SSF47203">
    <property type="entry name" value="Acyl-CoA dehydrogenase C-terminal domain-like"/>
    <property type="match status" value="1"/>
</dbReference>
<dbReference type="PANTHER" id="PTHR10909">
    <property type="entry name" value="ELECTRON TRANSPORT OXIDOREDUCTASE"/>
    <property type="match status" value="1"/>
</dbReference>
<dbReference type="OrthoDB" id="538336at2759"/>
<dbReference type="InterPro" id="IPR012258">
    <property type="entry name" value="Acyl-CoA_oxidase"/>
</dbReference>
<evidence type="ECO:0000313" key="2">
    <source>
        <dbReference type="Proteomes" id="UP000605986"/>
    </source>
</evidence>